<comment type="caution">
    <text evidence="1">The sequence shown here is derived from an EMBL/GenBank/DDBJ whole genome shotgun (WGS) entry which is preliminary data.</text>
</comment>
<keyword evidence="2" id="KW-1185">Reference proteome</keyword>
<name>A0A2I0KR58_PUNGR</name>
<evidence type="ECO:0000313" key="2">
    <source>
        <dbReference type="Proteomes" id="UP000233551"/>
    </source>
</evidence>
<reference evidence="1 2" key="1">
    <citation type="submission" date="2017-11" db="EMBL/GenBank/DDBJ databases">
        <title>De-novo sequencing of pomegranate (Punica granatum L.) genome.</title>
        <authorList>
            <person name="Akparov Z."/>
            <person name="Amiraslanov A."/>
            <person name="Hajiyeva S."/>
            <person name="Abbasov M."/>
            <person name="Kaur K."/>
            <person name="Hamwieh A."/>
            <person name="Solovyev V."/>
            <person name="Salamov A."/>
            <person name="Braich B."/>
            <person name="Kosarev P."/>
            <person name="Mahmoud A."/>
            <person name="Hajiyev E."/>
            <person name="Babayeva S."/>
            <person name="Izzatullayeva V."/>
            <person name="Mammadov A."/>
            <person name="Mammadov A."/>
            <person name="Sharifova S."/>
            <person name="Ojaghi J."/>
            <person name="Eynullazada K."/>
            <person name="Bayramov B."/>
            <person name="Abdulazimova A."/>
            <person name="Shahmuradov I."/>
        </authorList>
    </citation>
    <scope>NUCLEOTIDE SEQUENCE [LARGE SCALE GENOMIC DNA]</scope>
    <source>
        <strain evidence="2">cv. AG2017</strain>
        <tissue evidence="1">Leaf</tissue>
    </source>
</reference>
<protein>
    <submittedName>
        <fullName evidence="1">Uncharacterized protein</fullName>
    </submittedName>
</protein>
<sequence>MAKNEARRPFKTLFRLKSLTAIFKRWWPNTRILSRQSSHVYDQSHGLGVFTFPWGRVTDTRENESPLTVYNLKVEGRYLAWV</sequence>
<accession>A0A2I0KR58</accession>
<evidence type="ECO:0000313" key="1">
    <source>
        <dbReference type="EMBL" id="PKI70947.1"/>
    </source>
</evidence>
<dbReference type="AlphaFoldDB" id="A0A2I0KR58"/>
<proteinExistence type="predicted"/>
<gene>
    <name evidence="1" type="ORF">CRG98_008680</name>
</gene>
<organism evidence="1 2">
    <name type="scientific">Punica granatum</name>
    <name type="common">Pomegranate</name>
    <dbReference type="NCBI Taxonomy" id="22663"/>
    <lineage>
        <taxon>Eukaryota</taxon>
        <taxon>Viridiplantae</taxon>
        <taxon>Streptophyta</taxon>
        <taxon>Embryophyta</taxon>
        <taxon>Tracheophyta</taxon>
        <taxon>Spermatophyta</taxon>
        <taxon>Magnoliopsida</taxon>
        <taxon>eudicotyledons</taxon>
        <taxon>Gunneridae</taxon>
        <taxon>Pentapetalae</taxon>
        <taxon>rosids</taxon>
        <taxon>malvids</taxon>
        <taxon>Myrtales</taxon>
        <taxon>Lythraceae</taxon>
        <taxon>Punica</taxon>
    </lineage>
</organism>
<dbReference type="Proteomes" id="UP000233551">
    <property type="component" value="Unassembled WGS sequence"/>
</dbReference>
<dbReference type="EMBL" id="PGOL01000414">
    <property type="protein sequence ID" value="PKI70947.1"/>
    <property type="molecule type" value="Genomic_DNA"/>
</dbReference>